<evidence type="ECO:0000313" key="2">
    <source>
        <dbReference type="Proteomes" id="UP000188174"/>
    </source>
</evidence>
<protein>
    <recommendedName>
        <fullName evidence="3">AAA domain-containing protein</fullName>
    </recommendedName>
</protein>
<keyword evidence="2" id="KW-1185">Reference proteome</keyword>
<dbReference type="Pfam" id="PF13479">
    <property type="entry name" value="AAA_24"/>
    <property type="match status" value="1"/>
</dbReference>
<accession>A0ABN4WTA0</accession>
<evidence type="ECO:0000313" key="1">
    <source>
        <dbReference type="EMBL" id="AQQ02417.1"/>
    </source>
</evidence>
<proteinExistence type="predicted"/>
<dbReference type="SUPFAM" id="SSF52540">
    <property type="entry name" value="P-loop containing nucleoside triphosphate hydrolases"/>
    <property type="match status" value="1"/>
</dbReference>
<sequence>MAISLASLRRTTATQPPRLLIYGPPGQGKTTLASEFPAPVFIQVEDGTPAGLEIDTFGHLTDFPSVMEALVSLDEEEHDFQTVVVDSVDKLEALVWAQTCADNKWSSIEDPGYGKGYIATEAVWREFMELCNVLRTKGMNVVFLAHSSIERFDDPTTASYSRYDIRLHKRALALFQDEVDAILFLNQDVTTKEEKQGFGKEVKATGGGKRWIYTEGRPSFVAKNRYGLPHKLFYELGNGFAQMAPYFPNTQAPAMQAEAAE</sequence>
<gene>
    <name evidence="1" type="ORF">B0E33_01430</name>
</gene>
<dbReference type="RefSeq" id="WP_077290203.1">
    <property type="nucleotide sequence ID" value="NZ_CP019630.1"/>
</dbReference>
<evidence type="ECO:0008006" key="3">
    <source>
        <dbReference type="Google" id="ProtNLM"/>
    </source>
</evidence>
<dbReference type="EMBL" id="CP019630">
    <property type="protein sequence ID" value="AQQ02417.1"/>
    <property type="molecule type" value="Genomic_DNA"/>
</dbReference>
<reference evidence="1 2" key="1">
    <citation type="submission" date="2017-02" db="EMBL/GenBank/DDBJ databases">
        <authorList>
            <person name="Jeong S."/>
        </authorList>
    </citation>
    <scope>NUCLEOTIDE SEQUENCE [LARGE SCALE GENOMIC DNA]</scope>
    <source>
        <strain evidence="1 2">RMAR6-6</strain>
    </source>
</reference>
<organism evidence="1 2">
    <name type="scientific">Roseibium algicola</name>
    <dbReference type="NCBI Taxonomy" id="2857014"/>
    <lineage>
        <taxon>Bacteria</taxon>
        <taxon>Pseudomonadati</taxon>
        <taxon>Pseudomonadota</taxon>
        <taxon>Alphaproteobacteria</taxon>
        <taxon>Hyphomicrobiales</taxon>
        <taxon>Stappiaceae</taxon>
        <taxon>Roseibium</taxon>
    </lineage>
</organism>
<name>A0ABN4WTA0_9HYPH</name>
<dbReference type="Proteomes" id="UP000188174">
    <property type="component" value="Chromosome"/>
</dbReference>
<dbReference type="InterPro" id="IPR027417">
    <property type="entry name" value="P-loop_NTPase"/>
</dbReference>